<evidence type="ECO:0000256" key="5">
    <source>
        <dbReference type="ARBA" id="ARBA00022643"/>
    </source>
</evidence>
<gene>
    <name evidence="9" type="ORF">A9Q84_16500</name>
</gene>
<comment type="cofactor">
    <cofactor evidence="1 7">
        <name>FMN</name>
        <dbReference type="ChEBI" id="CHEBI:58210"/>
    </cofactor>
</comment>
<dbReference type="PANTHER" id="PTHR42809">
    <property type="entry name" value="FLAVODOXIN 2"/>
    <property type="match status" value="1"/>
</dbReference>
<keyword evidence="3 7" id="KW-0813">Transport</keyword>
<evidence type="ECO:0000256" key="6">
    <source>
        <dbReference type="ARBA" id="ARBA00022982"/>
    </source>
</evidence>
<dbReference type="GO" id="GO:0010181">
    <property type="term" value="F:FMN binding"/>
    <property type="evidence" value="ECO:0007669"/>
    <property type="project" value="UniProtKB-UniRule"/>
</dbReference>
<dbReference type="Pfam" id="PF00258">
    <property type="entry name" value="Flavodoxin_1"/>
    <property type="match status" value="1"/>
</dbReference>
<dbReference type="SUPFAM" id="SSF52218">
    <property type="entry name" value="Flavoproteins"/>
    <property type="match status" value="1"/>
</dbReference>
<feature type="domain" description="Flavodoxin-like" evidence="8">
    <location>
        <begin position="4"/>
        <end position="161"/>
    </location>
</feature>
<dbReference type="InterPro" id="IPR010086">
    <property type="entry name" value="Flavodoxin_lc"/>
</dbReference>
<reference evidence="10" key="1">
    <citation type="journal article" date="2017" name="Proc. Natl. Acad. Sci. U.S.A.">
        <title>Simulation of Deepwater Horizon oil plume reveals substrate specialization within a complex community of hydrocarbon-degraders.</title>
        <authorList>
            <person name="Hu P."/>
            <person name="Dubinsky E.A."/>
            <person name="Probst A.J."/>
            <person name="Wang J."/>
            <person name="Sieber C.M.K."/>
            <person name="Tom L.M."/>
            <person name="Gardinali P."/>
            <person name="Banfield J.F."/>
            <person name="Atlas R.M."/>
            <person name="Andersen G.L."/>
        </authorList>
    </citation>
    <scope>NUCLEOTIDE SEQUENCE [LARGE SCALE GENOMIC DNA]</scope>
</reference>
<evidence type="ECO:0000313" key="9">
    <source>
        <dbReference type="EMBL" id="OUR95433.1"/>
    </source>
</evidence>
<evidence type="ECO:0000256" key="1">
    <source>
        <dbReference type="ARBA" id="ARBA00001917"/>
    </source>
</evidence>
<dbReference type="GO" id="GO:0009055">
    <property type="term" value="F:electron transfer activity"/>
    <property type="evidence" value="ECO:0007669"/>
    <property type="project" value="UniProtKB-UniRule"/>
</dbReference>
<evidence type="ECO:0000313" key="10">
    <source>
        <dbReference type="Proteomes" id="UP000196531"/>
    </source>
</evidence>
<proteinExistence type="inferred from homology"/>
<keyword evidence="4 7" id="KW-0285">Flavoprotein</keyword>
<dbReference type="PROSITE" id="PS50902">
    <property type="entry name" value="FLAVODOXIN_LIKE"/>
    <property type="match status" value="1"/>
</dbReference>
<protein>
    <recommendedName>
        <fullName evidence="7">Flavodoxin</fullName>
    </recommendedName>
</protein>
<comment type="similarity">
    <text evidence="2 7">Belongs to the flavodoxin family.</text>
</comment>
<evidence type="ECO:0000256" key="2">
    <source>
        <dbReference type="ARBA" id="ARBA00005267"/>
    </source>
</evidence>
<dbReference type="AlphaFoldDB" id="A0A1Y5F4D1"/>
<dbReference type="InterPro" id="IPR001226">
    <property type="entry name" value="Flavodoxin_CS"/>
</dbReference>
<organism evidence="9 10">
    <name type="scientific">Halobacteriovorax marinus</name>
    <dbReference type="NCBI Taxonomy" id="97084"/>
    <lineage>
        <taxon>Bacteria</taxon>
        <taxon>Pseudomonadati</taxon>
        <taxon>Bdellovibrionota</taxon>
        <taxon>Bacteriovoracia</taxon>
        <taxon>Bacteriovoracales</taxon>
        <taxon>Halobacteriovoraceae</taxon>
        <taxon>Halobacteriovorax</taxon>
    </lineage>
</organism>
<dbReference type="EMBL" id="MAAO01000008">
    <property type="protein sequence ID" value="OUR95433.1"/>
    <property type="molecule type" value="Genomic_DNA"/>
</dbReference>
<dbReference type="PIRSF" id="PIRSF038996">
    <property type="entry name" value="FldA"/>
    <property type="match status" value="1"/>
</dbReference>
<dbReference type="NCBIfam" id="NF006739">
    <property type="entry name" value="PRK09267.1-5"/>
    <property type="match status" value="1"/>
</dbReference>
<dbReference type="NCBIfam" id="TIGR01752">
    <property type="entry name" value="flav_long"/>
    <property type="match status" value="1"/>
</dbReference>
<accession>A0A1Y5F4D1</accession>
<dbReference type="InterPro" id="IPR008254">
    <property type="entry name" value="Flavodoxin/NO_synth"/>
</dbReference>
<evidence type="ECO:0000256" key="4">
    <source>
        <dbReference type="ARBA" id="ARBA00022630"/>
    </source>
</evidence>
<dbReference type="Gene3D" id="3.40.50.360">
    <property type="match status" value="1"/>
</dbReference>
<evidence type="ECO:0000256" key="7">
    <source>
        <dbReference type="PIRNR" id="PIRNR038996"/>
    </source>
</evidence>
<sequence>MESIGIFYGSNIGNTEDVATKVKNVLKAEIFNISDVKKEQMSNYDFLIFASSTWGTGELSDDWEEHLQKLDELDLNHKYVGFIGLGDQYSYGDTFCDALSIIYNRIKDKGIKLIGQWPTEGYDHEESESILDGKFLGLVIDEDNQDELTDERINKWVLQVRDELKSH</sequence>
<comment type="caution">
    <text evidence="9">The sequence shown here is derived from an EMBL/GenBank/DDBJ whole genome shotgun (WGS) entry which is preliminary data.</text>
</comment>
<dbReference type="PANTHER" id="PTHR42809:SF1">
    <property type="entry name" value="FLAVODOXIN 1"/>
    <property type="match status" value="1"/>
</dbReference>
<name>A0A1Y5F4D1_9BACT</name>
<dbReference type="Proteomes" id="UP000196531">
    <property type="component" value="Unassembled WGS sequence"/>
</dbReference>
<dbReference type="InterPro" id="IPR050619">
    <property type="entry name" value="Flavodoxin"/>
</dbReference>
<keyword evidence="6 7" id="KW-0249">Electron transport</keyword>
<dbReference type="InterPro" id="IPR029039">
    <property type="entry name" value="Flavoprotein-like_sf"/>
</dbReference>
<comment type="function">
    <text evidence="7">Low-potential electron donor to a number of redox enzymes.</text>
</comment>
<dbReference type="NCBIfam" id="NF006738">
    <property type="entry name" value="PRK09267.1-4"/>
    <property type="match status" value="1"/>
</dbReference>
<evidence type="ECO:0000256" key="3">
    <source>
        <dbReference type="ARBA" id="ARBA00022448"/>
    </source>
</evidence>
<dbReference type="PROSITE" id="PS00201">
    <property type="entry name" value="FLAVODOXIN"/>
    <property type="match status" value="1"/>
</dbReference>
<evidence type="ECO:0000259" key="8">
    <source>
        <dbReference type="PROSITE" id="PS50902"/>
    </source>
</evidence>
<keyword evidence="5 7" id="KW-0288">FMN</keyword>